<keyword evidence="10" id="KW-1185">Reference proteome</keyword>
<dbReference type="GO" id="GO:0050909">
    <property type="term" value="P:sensory perception of taste"/>
    <property type="evidence" value="ECO:0007669"/>
    <property type="project" value="InterPro"/>
</dbReference>
<dbReference type="PANTHER" id="PTHR21143">
    <property type="entry name" value="INVERTEBRATE GUSTATORY RECEPTOR"/>
    <property type="match status" value="1"/>
</dbReference>
<dbReference type="GO" id="GO:0030424">
    <property type="term" value="C:axon"/>
    <property type="evidence" value="ECO:0007669"/>
    <property type="project" value="TreeGrafter"/>
</dbReference>
<dbReference type="GO" id="GO:0030425">
    <property type="term" value="C:dendrite"/>
    <property type="evidence" value="ECO:0007669"/>
    <property type="project" value="TreeGrafter"/>
</dbReference>
<dbReference type="Proteomes" id="UP001497644">
    <property type="component" value="Chromosome 11"/>
</dbReference>
<gene>
    <name evidence="9" type="ORF">LPLAT_LOCUS2559</name>
</gene>
<dbReference type="InterPro" id="IPR013604">
    <property type="entry name" value="7TM_chemorcpt"/>
</dbReference>
<keyword evidence="5 8" id="KW-0472">Membrane</keyword>
<dbReference type="GO" id="GO:0043025">
    <property type="term" value="C:neuronal cell body"/>
    <property type="evidence" value="ECO:0007669"/>
    <property type="project" value="TreeGrafter"/>
</dbReference>
<dbReference type="GO" id="GO:0007165">
    <property type="term" value="P:signal transduction"/>
    <property type="evidence" value="ECO:0007669"/>
    <property type="project" value="UniProtKB-KW"/>
</dbReference>
<evidence type="ECO:0000256" key="1">
    <source>
        <dbReference type="ARBA" id="ARBA00004651"/>
    </source>
</evidence>
<dbReference type="GO" id="GO:0005886">
    <property type="term" value="C:plasma membrane"/>
    <property type="evidence" value="ECO:0007669"/>
    <property type="project" value="UniProtKB-SubCell"/>
</dbReference>
<feature type="transmembrane region" description="Helical" evidence="8">
    <location>
        <begin position="153"/>
        <end position="173"/>
    </location>
</feature>
<protein>
    <recommendedName>
        <fullName evidence="8">Gustatory receptor</fullName>
    </recommendedName>
</protein>
<evidence type="ECO:0000256" key="8">
    <source>
        <dbReference type="RuleBase" id="RU363108"/>
    </source>
</evidence>
<sequence>MKNIQAAIRPLSIVLCLCGVGVFEYPEGRPRLCLTILYILLSRLSYTYFIIRAMIFFNNFEIDLPMITTTYIMYISFAIAYILFSLYYNKKYKSCLNKLNIVTDTLEKLGTPNNYTKLRMRIKWLIIGWIFLIFFLNMLDSVCMIGHVSKSYIVTSIFHTLILNHMFYIIMLYDLTFMILLRYIESQFDHINQHIQELMEEKKRRVKHTWAISSSLLIRRHMPGTKTSQQIIWILMHVHLELCSISRELNTVFGFPMVMQTTILQIASIQFVITFYKAVMMINTYSMYLMAMNILTTLAWAITNIIKMITFNYICEGIYSKASRAELYLNKLTNLNIDVETQNNIMQFLLQLLRRPLRISGLGFYVYGYNFIQWLIRNVATITIIVIQTQAFEKY</sequence>
<dbReference type="GO" id="GO:0008049">
    <property type="term" value="P:male courtship behavior"/>
    <property type="evidence" value="ECO:0007669"/>
    <property type="project" value="TreeGrafter"/>
</dbReference>
<accession>A0AAV2N8B8</accession>
<dbReference type="GO" id="GO:0007635">
    <property type="term" value="P:chemosensory behavior"/>
    <property type="evidence" value="ECO:0007669"/>
    <property type="project" value="TreeGrafter"/>
</dbReference>
<dbReference type="Pfam" id="PF08395">
    <property type="entry name" value="7tm_7"/>
    <property type="match status" value="1"/>
</dbReference>
<name>A0AAV2N8B8_9HYME</name>
<keyword evidence="4 8" id="KW-1133">Transmembrane helix</keyword>
<evidence type="ECO:0000256" key="4">
    <source>
        <dbReference type="ARBA" id="ARBA00022989"/>
    </source>
</evidence>
<evidence type="ECO:0000256" key="6">
    <source>
        <dbReference type="ARBA" id="ARBA00023170"/>
    </source>
</evidence>
<evidence type="ECO:0000256" key="3">
    <source>
        <dbReference type="ARBA" id="ARBA00022692"/>
    </source>
</evidence>
<feature type="transmembrane region" description="Helical" evidence="8">
    <location>
        <begin position="252"/>
        <end position="273"/>
    </location>
</feature>
<comment type="caution">
    <text evidence="8">Lacks conserved residue(s) required for the propagation of feature annotation.</text>
</comment>
<evidence type="ECO:0000313" key="10">
    <source>
        <dbReference type="Proteomes" id="UP001497644"/>
    </source>
</evidence>
<keyword evidence="6 8" id="KW-0675">Receptor</keyword>
<keyword evidence="7 8" id="KW-0807">Transducer</keyword>
<feature type="transmembrane region" description="Helical" evidence="8">
    <location>
        <begin position="32"/>
        <end position="51"/>
    </location>
</feature>
<reference evidence="9" key="1">
    <citation type="submission" date="2024-04" db="EMBL/GenBank/DDBJ databases">
        <authorList>
            <consortium name="Molecular Ecology Group"/>
        </authorList>
    </citation>
    <scope>NUCLEOTIDE SEQUENCE</scope>
</reference>
<feature type="transmembrane region" description="Helical" evidence="8">
    <location>
        <begin position="124"/>
        <end position="147"/>
    </location>
</feature>
<feature type="transmembrane region" description="Helical" evidence="8">
    <location>
        <begin position="285"/>
        <end position="303"/>
    </location>
</feature>
<organism evidence="9 10">
    <name type="scientific">Lasius platythorax</name>
    <dbReference type="NCBI Taxonomy" id="488582"/>
    <lineage>
        <taxon>Eukaryota</taxon>
        <taxon>Metazoa</taxon>
        <taxon>Ecdysozoa</taxon>
        <taxon>Arthropoda</taxon>
        <taxon>Hexapoda</taxon>
        <taxon>Insecta</taxon>
        <taxon>Pterygota</taxon>
        <taxon>Neoptera</taxon>
        <taxon>Endopterygota</taxon>
        <taxon>Hymenoptera</taxon>
        <taxon>Apocrita</taxon>
        <taxon>Aculeata</taxon>
        <taxon>Formicoidea</taxon>
        <taxon>Formicidae</taxon>
        <taxon>Formicinae</taxon>
        <taxon>Lasius</taxon>
        <taxon>Lasius</taxon>
    </lineage>
</organism>
<evidence type="ECO:0000313" key="9">
    <source>
        <dbReference type="EMBL" id="CAL1676350.1"/>
    </source>
</evidence>
<evidence type="ECO:0000256" key="2">
    <source>
        <dbReference type="ARBA" id="ARBA00022475"/>
    </source>
</evidence>
<comment type="function">
    <text evidence="8">Gustatory receptor which mediates acceptance or avoidance behavior, depending on its substrates.</text>
</comment>
<proteinExistence type="inferred from homology"/>
<comment type="similarity">
    <text evidence="8">Belongs to the insect chemoreceptor superfamily. Gustatory receptor (GR) family.</text>
</comment>
<keyword evidence="2 8" id="KW-1003">Cell membrane</keyword>
<comment type="subcellular location">
    <subcellularLocation>
        <location evidence="1 8">Cell membrane</location>
        <topology evidence="1 8">Multi-pass membrane protein</topology>
    </subcellularLocation>
</comment>
<keyword evidence="3 8" id="KW-0812">Transmembrane</keyword>
<dbReference type="PANTHER" id="PTHR21143:SF132">
    <property type="entry name" value="GUSTATORY AND PHEROMONE RECEPTOR 33A"/>
    <property type="match status" value="1"/>
</dbReference>
<dbReference type="AlphaFoldDB" id="A0AAV2N8B8"/>
<evidence type="ECO:0000256" key="7">
    <source>
        <dbReference type="ARBA" id="ARBA00023224"/>
    </source>
</evidence>
<feature type="transmembrane region" description="Helical" evidence="8">
    <location>
        <begin position="71"/>
        <end position="88"/>
    </location>
</feature>
<evidence type="ECO:0000256" key="5">
    <source>
        <dbReference type="ARBA" id="ARBA00023136"/>
    </source>
</evidence>
<dbReference type="EMBL" id="OZ034834">
    <property type="protein sequence ID" value="CAL1676350.1"/>
    <property type="molecule type" value="Genomic_DNA"/>
</dbReference>